<protein>
    <recommendedName>
        <fullName evidence="6">Glycerol-3-phosphate dehydrogenase [NAD(+)]</fullName>
        <ecNumber evidence="6">1.1.1.8</ecNumber>
    </recommendedName>
</protein>
<dbReference type="SUPFAM" id="SSF48179">
    <property type="entry name" value="6-phosphogluconate dehydrogenase C-terminal domain-like"/>
    <property type="match status" value="1"/>
</dbReference>
<gene>
    <name evidence="9" type="ORF">MAR_021445</name>
</gene>
<feature type="domain" description="Glycerol-3-phosphate dehydrogenase NAD-dependent C-terminal" evidence="8">
    <location>
        <begin position="174"/>
        <end position="242"/>
    </location>
</feature>
<evidence type="ECO:0000259" key="8">
    <source>
        <dbReference type="Pfam" id="PF07479"/>
    </source>
</evidence>
<dbReference type="InterPro" id="IPR006168">
    <property type="entry name" value="G3P_DH_NAD-dep"/>
</dbReference>
<evidence type="ECO:0000256" key="3">
    <source>
        <dbReference type="ARBA" id="ARBA00023027"/>
    </source>
</evidence>
<organism evidence="9 10">
    <name type="scientific">Mya arenaria</name>
    <name type="common">Soft-shell clam</name>
    <dbReference type="NCBI Taxonomy" id="6604"/>
    <lineage>
        <taxon>Eukaryota</taxon>
        <taxon>Metazoa</taxon>
        <taxon>Spiralia</taxon>
        <taxon>Lophotrochozoa</taxon>
        <taxon>Mollusca</taxon>
        <taxon>Bivalvia</taxon>
        <taxon>Autobranchia</taxon>
        <taxon>Heteroconchia</taxon>
        <taxon>Euheterodonta</taxon>
        <taxon>Imparidentia</taxon>
        <taxon>Neoheterodontei</taxon>
        <taxon>Myida</taxon>
        <taxon>Myoidea</taxon>
        <taxon>Myidae</taxon>
        <taxon>Mya</taxon>
    </lineage>
</organism>
<dbReference type="Gene3D" id="1.10.1040.10">
    <property type="entry name" value="N-(1-d-carboxylethyl)-l-norvaline Dehydrogenase, domain 2"/>
    <property type="match status" value="1"/>
</dbReference>
<dbReference type="EMBL" id="CP111016">
    <property type="protein sequence ID" value="WAR06076.1"/>
    <property type="molecule type" value="Genomic_DNA"/>
</dbReference>
<dbReference type="Proteomes" id="UP001164746">
    <property type="component" value="Chromosome 5"/>
</dbReference>
<comment type="catalytic activity">
    <reaction evidence="4 6">
        <text>sn-glycerol 3-phosphate + NAD(+) = dihydroxyacetone phosphate + NADH + H(+)</text>
        <dbReference type="Rhea" id="RHEA:11092"/>
        <dbReference type="ChEBI" id="CHEBI:15378"/>
        <dbReference type="ChEBI" id="CHEBI:57540"/>
        <dbReference type="ChEBI" id="CHEBI:57597"/>
        <dbReference type="ChEBI" id="CHEBI:57642"/>
        <dbReference type="ChEBI" id="CHEBI:57945"/>
        <dbReference type="EC" id="1.1.1.8"/>
    </reaction>
</comment>
<feature type="domain" description="Glycerol-3-phosphate dehydrogenase NAD-dependent N-terminal" evidence="7">
    <location>
        <begin position="5"/>
        <end position="143"/>
    </location>
</feature>
<dbReference type="InterPro" id="IPR036291">
    <property type="entry name" value="NAD(P)-bd_dom_sf"/>
</dbReference>
<evidence type="ECO:0000313" key="10">
    <source>
        <dbReference type="Proteomes" id="UP001164746"/>
    </source>
</evidence>
<dbReference type="Gene3D" id="3.40.50.720">
    <property type="entry name" value="NAD(P)-binding Rossmann-like Domain"/>
    <property type="match status" value="1"/>
</dbReference>
<name>A0ABY7EBP2_MYAAR</name>
<sequence length="253" mass="28300">MFESRVNMYMYEETFEGQKLTEVVNREHENVKYLPGIKLPENVVAIPDLVEASKNADLLIFVMPHQFVRGTCKTMQEHIKDSALAVSLIKGFDTAADGSFLMISKMIEDILSIDCCVLMGANLAPEVAEEQFCETTIGCKTEEQGELLKSLFEKPYFRCSVNVVAIGAGIVDGCKEETFFESCGVADLVATCHGGRNRLLGETVVKSDKTIRQLEKEILRGQSFQGPLVAKDIFKVLSQKNMLERFFGKYMLL</sequence>
<reference evidence="9" key="1">
    <citation type="submission" date="2022-11" db="EMBL/GenBank/DDBJ databases">
        <title>Centuries of genome instability and evolution in soft-shell clam transmissible cancer (bioRxiv).</title>
        <authorList>
            <person name="Hart S.F.M."/>
            <person name="Yonemitsu M.A."/>
            <person name="Giersch R.M."/>
            <person name="Beal B.F."/>
            <person name="Arriagada G."/>
            <person name="Davis B.W."/>
            <person name="Ostrander E.A."/>
            <person name="Goff S.P."/>
            <person name="Metzger M.J."/>
        </authorList>
    </citation>
    <scope>NUCLEOTIDE SEQUENCE</scope>
    <source>
        <strain evidence="9">MELC-2E11</strain>
        <tissue evidence="9">Siphon/mantle</tissue>
    </source>
</reference>
<keyword evidence="10" id="KW-1185">Reference proteome</keyword>
<dbReference type="Pfam" id="PF01210">
    <property type="entry name" value="NAD_Gly3P_dh_N"/>
    <property type="match status" value="1"/>
</dbReference>
<keyword evidence="2 5" id="KW-0560">Oxidoreductase</keyword>
<evidence type="ECO:0000256" key="2">
    <source>
        <dbReference type="ARBA" id="ARBA00023002"/>
    </source>
</evidence>
<dbReference type="SUPFAM" id="SSF51735">
    <property type="entry name" value="NAD(P)-binding Rossmann-fold domains"/>
    <property type="match status" value="1"/>
</dbReference>
<dbReference type="PRINTS" id="PR00077">
    <property type="entry name" value="GPDHDRGNASE"/>
</dbReference>
<dbReference type="PANTHER" id="PTHR11728">
    <property type="entry name" value="GLYCEROL-3-PHOSPHATE DEHYDROGENASE"/>
    <property type="match status" value="1"/>
</dbReference>
<dbReference type="InterPro" id="IPR013328">
    <property type="entry name" value="6PGD_dom2"/>
</dbReference>
<accession>A0ABY7EBP2</accession>
<keyword evidence="3 5" id="KW-0520">NAD</keyword>
<dbReference type="PANTHER" id="PTHR11728:SF8">
    <property type="entry name" value="GLYCEROL-3-PHOSPHATE DEHYDROGENASE [NAD(+)]-RELATED"/>
    <property type="match status" value="1"/>
</dbReference>
<comment type="similarity">
    <text evidence="1 5">Belongs to the NAD-dependent glycerol-3-phosphate dehydrogenase family.</text>
</comment>
<evidence type="ECO:0000256" key="1">
    <source>
        <dbReference type="ARBA" id="ARBA00011009"/>
    </source>
</evidence>
<dbReference type="Pfam" id="PF07479">
    <property type="entry name" value="NAD_Gly3P_dh_C"/>
    <property type="match status" value="1"/>
</dbReference>
<evidence type="ECO:0000313" key="9">
    <source>
        <dbReference type="EMBL" id="WAR06076.1"/>
    </source>
</evidence>
<dbReference type="InterPro" id="IPR006109">
    <property type="entry name" value="G3P_DH_NAD-dep_C"/>
</dbReference>
<dbReference type="InterPro" id="IPR008927">
    <property type="entry name" value="6-PGluconate_DH-like_C_sf"/>
</dbReference>
<dbReference type="InterPro" id="IPR011128">
    <property type="entry name" value="G3P_DH_NAD-dep_N"/>
</dbReference>
<evidence type="ECO:0000259" key="7">
    <source>
        <dbReference type="Pfam" id="PF01210"/>
    </source>
</evidence>
<evidence type="ECO:0000256" key="5">
    <source>
        <dbReference type="RuleBase" id="RU000437"/>
    </source>
</evidence>
<dbReference type="EC" id="1.1.1.8" evidence="6"/>
<evidence type="ECO:0000256" key="4">
    <source>
        <dbReference type="ARBA" id="ARBA00048683"/>
    </source>
</evidence>
<proteinExistence type="inferred from homology"/>
<evidence type="ECO:0000256" key="6">
    <source>
        <dbReference type="RuleBase" id="RU361243"/>
    </source>
</evidence>